<dbReference type="GO" id="GO:0005739">
    <property type="term" value="C:mitochondrion"/>
    <property type="evidence" value="ECO:0007669"/>
    <property type="project" value="TreeGrafter"/>
</dbReference>
<dbReference type="InterPro" id="IPR009000">
    <property type="entry name" value="Transl_B-barrel_sf"/>
</dbReference>
<dbReference type="PANTHER" id="PTHR11777:SF9">
    <property type="entry name" value="ALANINE--TRNA LIGASE, CYTOPLASMIC"/>
    <property type="match status" value="1"/>
</dbReference>
<dbReference type="FunFam" id="3.30.980.10:FF:000004">
    <property type="entry name" value="Alanine--tRNA ligase, cytoplasmic"/>
    <property type="match status" value="1"/>
</dbReference>
<evidence type="ECO:0000256" key="12">
    <source>
        <dbReference type="ARBA" id="ARBA00022917"/>
    </source>
</evidence>
<dbReference type="SMART" id="SM00863">
    <property type="entry name" value="tRNA_SAD"/>
    <property type="match status" value="1"/>
</dbReference>
<dbReference type="InterPro" id="IPR002318">
    <property type="entry name" value="Ala-tRNA-lgiase_IIc"/>
</dbReference>
<evidence type="ECO:0000313" key="15">
    <source>
        <dbReference type="EMBL" id="OMJ66344.1"/>
    </source>
</evidence>
<reference evidence="15 16" key="1">
    <citation type="submission" date="2016-11" db="EMBL/GenBank/DDBJ databases">
        <title>The macronuclear genome of Stentor coeruleus: a giant cell with tiny introns.</title>
        <authorList>
            <person name="Slabodnick M."/>
            <person name="Ruby J.G."/>
            <person name="Reiff S.B."/>
            <person name="Swart E.C."/>
            <person name="Gosai S."/>
            <person name="Prabakaran S."/>
            <person name="Witkowska E."/>
            <person name="Larue G.E."/>
            <person name="Fisher S."/>
            <person name="Freeman R.M."/>
            <person name="Gunawardena J."/>
            <person name="Chu W."/>
            <person name="Stover N.A."/>
            <person name="Gregory B.D."/>
            <person name="Nowacki M."/>
            <person name="Derisi J."/>
            <person name="Roy S.W."/>
            <person name="Marshall W.F."/>
            <person name="Sood P."/>
        </authorList>
    </citation>
    <scope>NUCLEOTIDE SEQUENCE [LARGE SCALE GENOMIC DNA]</scope>
    <source>
        <strain evidence="15">WM001</strain>
    </source>
</reference>
<evidence type="ECO:0000313" key="16">
    <source>
        <dbReference type="Proteomes" id="UP000187209"/>
    </source>
</evidence>
<evidence type="ECO:0000256" key="11">
    <source>
        <dbReference type="ARBA" id="ARBA00022884"/>
    </source>
</evidence>
<keyword evidence="12" id="KW-0648">Protein biosynthesis</keyword>
<dbReference type="PANTHER" id="PTHR11777">
    <property type="entry name" value="ALANYL-TRNA SYNTHETASE"/>
    <property type="match status" value="1"/>
</dbReference>
<name>A0A1R2APA5_9CILI</name>
<dbReference type="InterPro" id="IPR022429">
    <property type="entry name" value="Ala-tRNA_lgiase_arc"/>
</dbReference>
<proteinExistence type="inferred from homology"/>
<dbReference type="NCBIfam" id="TIGR00344">
    <property type="entry name" value="alaS"/>
    <property type="match status" value="1"/>
</dbReference>
<dbReference type="OrthoDB" id="2423964at2759"/>
<evidence type="ECO:0000256" key="5">
    <source>
        <dbReference type="ARBA" id="ARBA00022555"/>
    </source>
</evidence>
<dbReference type="Gene3D" id="3.30.54.20">
    <property type="match status" value="1"/>
</dbReference>
<keyword evidence="16" id="KW-1185">Reference proteome</keyword>
<dbReference type="Gene3D" id="3.30.980.10">
    <property type="entry name" value="Threonyl-trna Synthetase, Chain A, domain 2"/>
    <property type="match status" value="1"/>
</dbReference>
<dbReference type="InterPro" id="IPR018165">
    <property type="entry name" value="Ala-tRNA-synth_IIc_core"/>
</dbReference>
<dbReference type="Pfam" id="PF01411">
    <property type="entry name" value="tRNA-synt_2c"/>
    <property type="match status" value="1"/>
</dbReference>
<evidence type="ECO:0000256" key="4">
    <source>
        <dbReference type="ARBA" id="ARBA00022490"/>
    </source>
</evidence>
<dbReference type="SUPFAM" id="SSF55186">
    <property type="entry name" value="ThrRS/AlaRS common domain"/>
    <property type="match status" value="1"/>
</dbReference>
<keyword evidence="9" id="KW-0862">Zinc</keyword>
<dbReference type="GO" id="GO:0002161">
    <property type="term" value="F:aminoacyl-tRNA deacylase activity"/>
    <property type="evidence" value="ECO:0007669"/>
    <property type="project" value="TreeGrafter"/>
</dbReference>
<dbReference type="InterPro" id="IPR050058">
    <property type="entry name" value="Ala-tRNA_ligase"/>
</dbReference>
<dbReference type="GO" id="GO:0000049">
    <property type="term" value="F:tRNA binding"/>
    <property type="evidence" value="ECO:0007669"/>
    <property type="project" value="UniProtKB-KW"/>
</dbReference>
<dbReference type="Pfam" id="PF07973">
    <property type="entry name" value="tRNA_SAD"/>
    <property type="match status" value="1"/>
</dbReference>
<accession>A0A1R2APA5</accession>
<dbReference type="HAMAP" id="MF_00036_A">
    <property type="entry name" value="Ala_tRNA_synth_A"/>
    <property type="match status" value="1"/>
</dbReference>
<dbReference type="EC" id="6.1.1.7" evidence="2"/>
<keyword evidence="5" id="KW-0820">tRNA-binding</keyword>
<dbReference type="GO" id="GO:0004813">
    <property type="term" value="F:alanine-tRNA ligase activity"/>
    <property type="evidence" value="ECO:0007669"/>
    <property type="project" value="UniProtKB-EC"/>
</dbReference>
<keyword evidence="4" id="KW-0963">Cytoplasm</keyword>
<dbReference type="PRINTS" id="PR00980">
    <property type="entry name" value="TRNASYNTHALA"/>
</dbReference>
<dbReference type="GO" id="GO:0005524">
    <property type="term" value="F:ATP binding"/>
    <property type="evidence" value="ECO:0007669"/>
    <property type="project" value="UniProtKB-KW"/>
</dbReference>
<organism evidence="15 16">
    <name type="scientific">Stentor coeruleus</name>
    <dbReference type="NCBI Taxonomy" id="5963"/>
    <lineage>
        <taxon>Eukaryota</taxon>
        <taxon>Sar</taxon>
        <taxon>Alveolata</taxon>
        <taxon>Ciliophora</taxon>
        <taxon>Postciliodesmatophora</taxon>
        <taxon>Heterotrichea</taxon>
        <taxon>Heterotrichida</taxon>
        <taxon>Stentoridae</taxon>
        <taxon>Stentor</taxon>
    </lineage>
</organism>
<dbReference type="FunFam" id="3.30.54.20:FF:000004">
    <property type="entry name" value="Alanine--tRNA ligase"/>
    <property type="match status" value="1"/>
</dbReference>
<dbReference type="SUPFAM" id="SSF50447">
    <property type="entry name" value="Translation proteins"/>
    <property type="match status" value="1"/>
</dbReference>
<dbReference type="NCBIfam" id="TIGR03683">
    <property type="entry name" value="A-tRNA_syn_arch"/>
    <property type="match status" value="1"/>
</dbReference>
<dbReference type="InterPro" id="IPR018162">
    <property type="entry name" value="Ala-tRNA-ligase_IIc_anticod-bd"/>
</dbReference>
<evidence type="ECO:0000256" key="3">
    <source>
        <dbReference type="ARBA" id="ARBA00017959"/>
    </source>
</evidence>
<dbReference type="InterPro" id="IPR012947">
    <property type="entry name" value="tRNA_SAD"/>
</dbReference>
<keyword evidence="7" id="KW-0479">Metal-binding</keyword>
<keyword evidence="11" id="KW-0694">RNA-binding</keyword>
<keyword evidence="8" id="KW-0547">Nucleotide-binding</keyword>
<feature type="domain" description="Alanyl-transfer RNA synthetases family profile" evidence="14">
    <location>
        <begin position="102"/>
        <end position="794"/>
    </location>
</feature>
<dbReference type="SUPFAM" id="SSF101353">
    <property type="entry name" value="Putative anticodon-binding domain of alanyl-tRNA synthetase (AlaRS)"/>
    <property type="match status" value="1"/>
</dbReference>
<keyword evidence="6" id="KW-0436">Ligase</keyword>
<dbReference type="Gene3D" id="3.30.930.10">
    <property type="entry name" value="Bira Bifunctional Protein, Domain 2"/>
    <property type="match status" value="1"/>
</dbReference>
<evidence type="ECO:0000256" key="10">
    <source>
        <dbReference type="ARBA" id="ARBA00022840"/>
    </source>
</evidence>
<evidence type="ECO:0000256" key="1">
    <source>
        <dbReference type="ARBA" id="ARBA00008429"/>
    </source>
</evidence>
<dbReference type="PROSITE" id="PS50860">
    <property type="entry name" value="AA_TRNA_LIGASE_II_ALA"/>
    <property type="match status" value="1"/>
</dbReference>
<evidence type="ECO:0000256" key="8">
    <source>
        <dbReference type="ARBA" id="ARBA00022741"/>
    </source>
</evidence>
<sequence>MRVLKLITRVFSSQTPEIQTIKTLTAKEMKNLAKPEFAKNPENFYPTQVFAKFGFSRAQCKNCNTHFWRHTETQHTCGDSNCEGSYKFIGKGTGKGRKGKKITYEEAWNGFKKSFTNARIPCTAIERYPVVARWRNDVEYVAAGIYCFQPYCVTGEMNPPANPLICPQFCVRFNDLDNIGLTGRHYSGFIMLGIQAFNYPGKFVFFKEECVEFNLKWLIEELEIDPDEITLIEDVWAGGGNLGPCVEYFIGGLEVGNMVFMQYKTFPDGSREELPIKIIDTGIGLERIPWLINGSPTSYMDVFKNSFSWLSEKLKIQINSEVWEKFGPLSCRLNIDEVENINQTWKDISNLINIPVETVKNAIAPIKDLYIILDHTRSLLMIIEDGSLPSNIGGGANVRNILRRVFALLKKNNWWDGLKMDGFIELFEKHKNDLKGIYPDFKEHKSFRSIIEVEYERWLQTDKDQKDRLTKLLNKNKGKLNIEDWIVAITSWGIPADRVYEISGIPPPGDLYYQISYRQEQSVKAPEVILYDTTHLPETINLYYSDHKTMTFTSKIIEVLQNATSNGIKNILILKESAFYPTSGGQAHDTGRIFIKNHVYDVVEVEKSGHCILHILDRAIEDQDQIIGEEVHGYIDESRRKQLRDHHTATHLIFAACKKVLGPHIWQNGAKKTIDLAHLDITHYRSLTHDEEISIENTANQFISSSTNIKKSFINKSQAESQYGFSLYQGGIVPGNNLRVVNIQNIDTEACCGTHCDNTAEVGRIRILKSYRISDGIVRLNFVAGDKAIKKLNDEDSILYNLTKLWGISQNEILSTAERFFQGYKKLEELTRKQQEKILALTVRSILDDTNSKLAIVNSDQITPTLYFSILKEHAQDMKKAGKGVVFVGEKFLYGLLGDKRVLDFDGFLEVLKRSNNQAKIKVQDKVGKKDKGKSLDLDGVVEFSYIGDYGQDAKEYLISQGFKVYE</sequence>
<evidence type="ECO:0000256" key="6">
    <source>
        <dbReference type="ARBA" id="ARBA00022598"/>
    </source>
</evidence>
<dbReference type="EMBL" id="MPUH01001744">
    <property type="protein sequence ID" value="OMJ66344.1"/>
    <property type="molecule type" value="Genomic_DNA"/>
</dbReference>
<dbReference type="InterPro" id="IPR018164">
    <property type="entry name" value="Ala-tRNA-synth_IIc_N"/>
</dbReference>
<dbReference type="SUPFAM" id="SSF55681">
    <property type="entry name" value="Class II aaRS and biotin synthetases"/>
    <property type="match status" value="1"/>
</dbReference>
<protein>
    <recommendedName>
        <fullName evidence="3">Alanine--tRNA ligase</fullName>
        <ecNumber evidence="2">6.1.1.7</ecNumber>
    </recommendedName>
</protein>
<dbReference type="InterPro" id="IPR018163">
    <property type="entry name" value="Thr/Ala-tRNA-synth_IIc_edit"/>
</dbReference>
<evidence type="ECO:0000259" key="14">
    <source>
        <dbReference type="PROSITE" id="PS50860"/>
    </source>
</evidence>
<dbReference type="FunFam" id="3.30.930.10:FF:000056">
    <property type="entry name" value="Alanine--tRNA ligase"/>
    <property type="match status" value="1"/>
</dbReference>
<evidence type="ECO:0000256" key="2">
    <source>
        <dbReference type="ARBA" id="ARBA00013168"/>
    </source>
</evidence>
<evidence type="ECO:0000256" key="13">
    <source>
        <dbReference type="ARBA" id="ARBA00023146"/>
    </source>
</evidence>
<dbReference type="Proteomes" id="UP000187209">
    <property type="component" value="Unassembled WGS sequence"/>
</dbReference>
<keyword evidence="10" id="KW-0067">ATP-binding</keyword>
<keyword evidence="13" id="KW-0030">Aminoacyl-tRNA synthetase</keyword>
<dbReference type="Gene3D" id="2.40.30.130">
    <property type="match status" value="1"/>
</dbReference>
<gene>
    <name evidence="15" type="ORF">SteCoe_36834</name>
</gene>
<dbReference type="InterPro" id="IPR045864">
    <property type="entry name" value="aa-tRNA-synth_II/BPL/LPL"/>
</dbReference>
<dbReference type="GO" id="GO:0046872">
    <property type="term" value="F:metal ion binding"/>
    <property type="evidence" value="ECO:0007669"/>
    <property type="project" value="UniProtKB-KW"/>
</dbReference>
<comment type="similarity">
    <text evidence="1">Belongs to the class-II aminoacyl-tRNA synthetase family. Alax-L subfamily.</text>
</comment>
<dbReference type="AlphaFoldDB" id="A0A1R2APA5"/>
<evidence type="ECO:0000256" key="9">
    <source>
        <dbReference type="ARBA" id="ARBA00022833"/>
    </source>
</evidence>
<evidence type="ECO:0000256" key="7">
    <source>
        <dbReference type="ARBA" id="ARBA00022723"/>
    </source>
</evidence>
<dbReference type="GO" id="GO:0006419">
    <property type="term" value="P:alanyl-tRNA aminoacylation"/>
    <property type="evidence" value="ECO:0007669"/>
    <property type="project" value="InterPro"/>
</dbReference>
<comment type="caution">
    <text evidence="15">The sequence shown here is derived from an EMBL/GenBank/DDBJ whole genome shotgun (WGS) entry which is preliminary data.</text>
</comment>